<feature type="compositionally biased region" description="Polar residues" evidence="1">
    <location>
        <begin position="91"/>
        <end position="108"/>
    </location>
</feature>
<protein>
    <submittedName>
        <fullName evidence="2">Uncharacterized protein</fullName>
    </submittedName>
</protein>
<evidence type="ECO:0000256" key="1">
    <source>
        <dbReference type="SAM" id="MobiDB-lite"/>
    </source>
</evidence>
<dbReference type="Proteomes" id="UP000235672">
    <property type="component" value="Unassembled WGS sequence"/>
</dbReference>
<feature type="compositionally biased region" description="Basic and acidic residues" evidence="1">
    <location>
        <begin position="227"/>
        <end position="239"/>
    </location>
</feature>
<dbReference type="OrthoDB" id="10266796at2759"/>
<accession>A0A2J6QCM5</accession>
<organism evidence="2 3">
    <name type="scientific">Hyaloscypha hepaticicola</name>
    <dbReference type="NCBI Taxonomy" id="2082293"/>
    <lineage>
        <taxon>Eukaryota</taxon>
        <taxon>Fungi</taxon>
        <taxon>Dikarya</taxon>
        <taxon>Ascomycota</taxon>
        <taxon>Pezizomycotina</taxon>
        <taxon>Leotiomycetes</taxon>
        <taxon>Helotiales</taxon>
        <taxon>Hyaloscyphaceae</taxon>
        <taxon>Hyaloscypha</taxon>
    </lineage>
</organism>
<proteinExistence type="predicted"/>
<reference evidence="2 3" key="1">
    <citation type="submission" date="2016-05" db="EMBL/GenBank/DDBJ databases">
        <title>A degradative enzymes factory behind the ericoid mycorrhizal symbiosis.</title>
        <authorList>
            <consortium name="DOE Joint Genome Institute"/>
            <person name="Martino E."/>
            <person name="Morin E."/>
            <person name="Grelet G."/>
            <person name="Kuo A."/>
            <person name="Kohler A."/>
            <person name="Daghino S."/>
            <person name="Barry K."/>
            <person name="Choi C."/>
            <person name="Cichocki N."/>
            <person name="Clum A."/>
            <person name="Copeland A."/>
            <person name="Hainaut M."/>
            <person name="Haridas S."/>
            <person name="Labutti K."/>
            <person name="Lindquist E."/>
            <person name="Lipzen A."/>
            <person name="Khouja H.-R."/>
            <person name="Murat C."/>
            <person name="Ohm R."/>
            <person name="Olson A."/>
            <person name="Spatafora J."/>
            <person name="Veneault-Fourrey C."/>
            <person name="Henrissat B."/>
            <person name="Grigoriev I."/>
            <person name="Martin F."/>
            <person name="Perotto S."/>
        </authorList>
    </citation>
    <scope>NUCLEOTIDE SEQUENCE [LARGE SCALE GENOMIC DNA]</scope>
    <source>
        <strain evidence="2 3">UAMH 7357</strain>
    </source>
</reference>
<feature type="region of interest" description="Disordered" evidence="1">
    <location>
        <begin position="215"/>
        <end position="239"/>
    </location>
</feature>
<feature type="region of interest" description="Disordered" evidence="1">
    <location>
        <begin position="289"/>
        <end position="383"/>
    </location>
</feature>
<evidence type="ECO:0000313" key="3">
    <source>
        <dbReference type="Proteomes" id="UP000235672"/>
    </source>
</evidence>
<feature type="region of interest" description="Disordered" evidence="1">
    <location>
        <begin position="39"/>
        <end position="114"/>
    </location>
</feature>
<name>A0A2J6QCM5_9HELO</name>
<dbReference type="EMBL" id="KZ613473">
    <property type="protein sequence ID" value="PMD24017.1"/>
    <property type="molecule type" value="Genomic_DNA"/>
</dbReference>
<gene>
    <name evidence="2" type="ORF">NA56DRAFT_686811</name>
</gene>
<feature type="compositionally biased region" description="Acidic residues" evidence="1">
    <location>
        <begin position="54"/>
        <end position="69"/>
    </location>
</feature>
<keyword evidence="3" id="KW-1185">Reference proteome</keyword>
<evidence type="ECO:0000313" key="2">
    <source>
        <dbReference type="EMBL" id="PMD24017.1"/>
    </source>
</evidence>
<feature type="compositionally biased region" description="Polar residues" evidence="1">
    <location>
        <begin position="311"/>
        <end position="321"/>
    </location>
</feature>
<feature type="compositionally biased region" description="Basic and acidic residues" evidence="1">
    <location>
        <begin position="294"/>
        <end position="309"/>
    </location>
</feature>
<dbReference type="AlphaFoldDB" id="A0A2J6QCM5"/>
<sequence length="534" mass="60122">MARIVSPTRRMKTARHLLFARTGLRLYLTKIKRRKVVPQPAYPLETSSSREDWDNIDSDSTETDTDTDPSDYGTDVVTCDSDKARSDKVNIPTNTGSNVSSQKQTGGQDFNPPFDAKQQMEVLEDRDENMDEDMNEVVLIPTEIYAPYDQPTSDMVPPPTPGLSHIGLSLPSIESDSANGSRKELPDAFMEESKGGDSLSNANVDVSPFSMEIDECEDRSACPTKAVESEPKEVDRSDIPQRVSAQPWWPDFQNLLQRQGCPGSGPPLPARNETPILDCVAVHRDSFTRPSMADSKDEDKHKLPAKDPATHASSTENSEQPSRPVLMSTKQIKGARRTPLPNLNRIPGLTSVAIHRDDSTESSRTVWKDYPLPEQPPSLRPSNLVPEKKAQEEANDRIVEHSTDDMEGIEEDMLAEYKLRCRAHSQLDHEHAPCILRLDPYVPGNEEIRGRRPYDAKEILNIRNYRLHLPNWKRHAVWNRSILSIEVKLAPLYNVSGQHRTYMKYHLGRGLTGGDPAKRFWRHCNPRGNGCEAH</sequence>